<gene>
    <name evidence="1" type="ORF">T265_02958</name>
</gene>
<reference evidence="1 2" key="1">
    <citation type="submission" date="2013-11" db="EMBL/GenBank/DDBJ databases">
        <title>Opisthorchis viverrini - life in the bile duct.</title>
        <authorList>
            <person name="Young N.D."/>
            <person name="Nagarajan N."/>
            <person name="Lin S.J."/>
            <person name="Korhonen P.K."/>
            <person name="Jex A.R."/>
            <person name="Hall R.S."/>
            <person name="Safavi-Hemami H."/>
            <person name="Kaewkong W."/>
            <person name="Bertrand D."/>
            <person name="Gao S."/>
            <person name="Seet Q."/>
            <person name="Wongkham S."/>
            <person name="Teh B.T."/>
            <person name="Wongkham C."/>
            <person name="Intapan P.M."/>
            <person name="Maleewong W."/>
            <person name="Yang X."/>
            <person name="Hu M."/>
            <person name="Wang Z."/>
            <person name="Hofmann A."/>
            <person name="Sternberg P.W."/>
            <person name="Tan P."/>
            <person name="Wang J."/>
            <person name="Gasser R.B."/>
        </authorList>
    </citation>
    <scope>NUCLEOTIDE SEQUENCE [LARGE SCALE GENOMIC DNA]</scope>
</reference>
<keyword evidence="2" id="KW-1185">Reference proteome</keyword>
<proteinExistence type="predicted"/>
<evidence type="ECO:0000313" key="2">
    <source>
        <dbReference type="Proteomes" id="UP000054324"/>
    </source>
</evidence>
<organism evidence="1 2">
    <name type="scientific">Opisthorchis viverrini</name>
    <name type="common">Southeast Asian liver fluke</name>
    <dbReference type="NCBI Taxonomy" id="6198"/>
    <lineage>
        <taxon>Eukaryota</taxon>
        <taxon>Metazoa</taxon>
        <taxon>Spiralia</taxon>
        <taxon>Lophotrochozoa</taxon>
        <taxon>Platyhelminthes</taxon>
        <taxon>Trematoda</taxon>
        <taxon>Digenea</taxon>
        <taxon>Opisthorchiida</taxon>
        <taxon>Opisthorchiata</taxon>
        <taxon>Opisthorchiidae</taxon>
        <taxon>Opisthorchis</taxon>
    </lineage>
</organism>
<dbReference type="Proteomes" id="UP000054324">
    <property type="component" value="Unassembled WGS sequence"/>
</dbReference>
<dbReference type="AlphaFoldDB" id="A0A074ZT63"/>
<dbReference type="RefSeq" id="XP_009165601.1">
    <property type="nucleotide sequence ID" value="XM_009167337.1"/>
</dbReference>
<name>A0A074ZT63_OPIVI</name>
<evidence type="ECO:0000313" key="1">
    <source>
        <dbReference type="EMBL" id="KER30603.1"/>
    </source>
</evidence>
<dbReference type="CTD" id="20317146"/>
<protein>
    <submittedName>
        <fullName evidence="1">Uncharacterized protein</fullName>
    </submittedName>
</protein>
<dbReference type="EMBL" id="KL596658">
    <property type="protein sequence ID" value="KER30603.1"/>
    <property type="molecule type" value="Genomic_DNA"/>
</dbReference>
<sequence length="556" mass="61991">MTNDPDNPTRSNTPRSPVHVYLYTTDHGWRAIDPDIPLSQQPIASSWFTQSDTQNPVDQGGYRAVFVESNLTNSAQPQQRGLYFTTAQPQTNTSEQRQPSPLESFLPPPPFPQFPAFPPNPWEGAFSSINRPPPFPLYSYGPPPPPTSVSRINVTTFPFPMTHPMPNPPAMPPWPREFTGNTTTHSHPHTGTQHMNNEQLSRTEHNTKKPPDYHNQSNIHFYPRITPCAYLHPDCLSCYQAVKLGQHAFSPGFHSKQCSCTSSVGLCSGDRQTACGNNTDKNAQNSNLPPPPHLQDEQEVEKMTQLPKVRYRFRRCASVEPDVYQGPHHPQPYTRVDSFKQAAHQCMTPGSSKTPRGTYRSLSADPVRCGASSTDNIKPPSSREGANGELLVRSHSVCSQLKDKNAGMEQNRPVTYWSFRRRVPCYNLPPPPCQCCPCLDQQARSMFCNDLSHYAVFMVTSGHLSAPPLKYSASNEMISDQVTRFGSTDLNATHTMEAIDESGYPHKEIIPTSNVIPSVTAVMSGKDSSETDSILTAFTRAAWKKLDKEMERLGNL</sequence>
<dbReference type="OrthoDB" id="6255241at2759"/>
<dbReference type="GeneID" id="20317146"/>
<dbReference type="KEGG" id="ovi:T265_02958"/>
<accession>A0A074ZT63</accession>